<comment type="caution">
    <text evidence="1">The sequence shown here is derived from an EMBL/GenBank/DDBJ whole genome shotgun (WGS) entry which is preliminary data.</text>
</comment>
<protein>
    <submittedName>
        <fullName evidence="1">Uncharacterized protein</fullName>
    </submittedName>
</protein>
<accession>A0ABR2L868</accession>
<sequence>MSESFQEQCKQSIIPYISNKIITDYQNEIQSFFANQTSESLRSLDVEDLLDKYPTEASESFYNQLKSVGENLTSGDDYVKHLNKIQK</sequence>
<dbReference type="EMBL" id="JAPFFF010000001">
    <property type="protein sequence ID" value="KAK8899191.1"/>
    <property type="molecule type" value="Genomic_DNA"/>
</dbReference>
<organism evidence="1 2">
    <name type="scientific">Tritrichomonas musculus</name>
    <dbReference type="NCBI Taxonomy" id="1915356"/>
    <lineage>
        <taxon>Eukaryota</taxon>
        <taxon>Metamonada</taxon>
        <taxon>Parabasalia</taxon>
        <taxon>Tritrichomonadida</taxon>
        <taxon>Tritrichomonadidae</taxon>
        <taxon>Tritrichomonas</taxon>
    </lineage>
</organism>
<reference evidence="1 2" key="1">
    <citation type="submission" date="2024-04" db="EMBL/GenBank/DDBJ databases">
        <title>Tritrichomonas musculus Genome.</title>
        <authorList>
            <person name="Alves-Ferreira E."/>
            <person name="Grigg M."/>
            <person name="Lorenzi H."/>
            <person name="Galac M."/>
        </authorList>
    </citation>
    <scope>NUCLEOTIDE SEQUENCE [LARGE SCALE GENOMIC DNA]</scope>
    <source>
        <strain evidence="1 2">EAF2021</strain>
    </source>
</reference>
<keyword evidence="2" id="KW-1185">Reference proteome</keyword>
<evidence type="ECO:0000313" key="2">
    <source>
        <dbReference type="Proteomes" id="UP001470230"/>
    </source>
</evidence>
<gene>
    <name evidence="1" type="ORF">M9Y10_001493</name>
</gene>
<name>A0ABR2L868_9EUKA</name>
<evidence type="ECO:0000313" key="1">
    <source>
        <dbReference type="EMBL" id="KAK8899191.1"/>
    </source>
</evidence>
<proteinExistence type="predicted"/>
<dbReference type="Proteomes" id="UP001470230">
    <property type="component" value="Unassembled WGS sequence"/>
</dbReference>